<evidence type="ECO:0000256" key="1">
    <source>
        <dbReference type="ARBA" id="ARBA00007320"/>
    </source>
</evidence>
<dbReference type="SUPFAM" id="SSF52080">
    <property type="entry name" value="Ribosomal proteins L15p and L18e"/>
    <property type="match status" value="1"/>
</dbReference>
<feature type="region of interest" description="Disordered" evidence="7">
    <location>
        <begin position="1"/>
        <end position="47"/>
    </location>
</feature>
<dbReference type="PANTHER" id="PTHR11721:SF3">
    <property type="entry name" value="LARGE RIBOSOMAL SUBUNIT PROTEIN UL15"/>
    <property type="match status" value="1"/>
</dbReference>
<dbReference type="Ensembl" id="ENSUMAT00000023651.1">
    <property type="protein sequence ID" value="ENSUMAP00000019976.1"/>
    <property type="gene ID" value="ENSUMAG00000014633.1"/>
</dbReference>
<reference evidence="8" key="1">
    <citation type="submission" date="2019-03" db="UniProtKB">
        <authorList>
            <consortium name="Ensembl"/>
        </authorList>
    </citation>
    <scope>IDENTIFICATION</scope>
</reference>
<comment type="similarity">
    <text evidence="1">Belongs to the universal ribosomal protein uL15 family.</text>
</comment>
<dbReference type="GeneTree" id="ENSGT00390000005534"/>
<evidence type="ECO:0000256" key="5">
    <source>
        <dbReference type="ARBA" id="ARBA00035200"/>
    </source>
</evidence>
<evidence type="ECO:0000313" key="8">
    <source>
        <dbReference type="Ensembl" id="ENSUMAP00000019976"/>
    </source>
</evidence>
<evidence type="ECO:0000256" key="4">
    <source>
        <dbReference type="ARBA" id="ARBA00023278"/>
    </source>
</evidence>
<dbReference type="GO" id="GO:0022625">
    <property type="term" value="C:cytosolic large ribosomal subunit"/>
    <property type="evidence" value="ECO:0007669"/>
    <property type="project" value="TreeGrafter"/>
</dbReference>
<keyword evidence="4" id="KW-0379">Hydroxylation</keyword>
<organism evidence="8">
    <name type="scientific">Ursus maritimus</name>
    <name type="common">Polar bear</name>
    <name type="synonym">Thalarctos maritimus</name>
    <dbReference type="NCBI Taxonomy" id="29073"/>
    <lineage>
        <taxon>Eukaryota</taxon>
        <taxon>Metazoa</taxon>
        <taxon>Chordata</taxon>
        <taxon>Craniata</taxon>
        <taxon>Vertebrata</taxon>
        <taxon>Euteleostomi</taxon>
        <taxon>Mammalia</taxon>
        <taxon>Eutheria</taxon>
        <taxon>Laurasiatheria</taxon>
        <taxon>Carnivora</taxon>
        <taxon>Caniformia</taxon>
        <taxon>Ursidae</taxon>
        <taxon>Ursus</taxon>
    </lineage>
</organism>
<dbReference type="GO" id="GO:0003735">
    <property type="term" value="F:structural constituent of ribosome"/>
    <property type="evidence" value="ECO:0007669"/>
    <property type="project" value="TreeGrafter"/>
</dbReference>
<sequence length="134" mass="14927">MPSRLKKTQKSGGRGSHGHGPVDKHQKHPGGLGDAGGTHHHRINQDRYHPAYFGETRAVSIIAVVQSGYYTVWGKGKLPKQPVIMKTKFFIAYSQVERGSLNANKCFSKKKKNHLNSGASKKAFLLWKMDLAFQ</sequence>
<keyword evidence="3" id="KW-0687">Ribonucleoprotein</keyword>
<dbReference type="PANTHER" id="PTHR11721">
    <property type="entry name" value="60S RIBOSOMAL PROTEIN L27A"/>
    <property type="match status" value="1"/>
</dbReference>
<dbReference type="InterPro" id="IPR036227">
    <property type="entry name" value="Ribosomal_uL15/eL18_sf"/>
</dbReference>
<name>A0A452UGS8_URSMA</name>
<dbReference type="AlphaFoldDB" id="A0A452UGS8"/>
<dbReference type="Gene3D" id="3.100.10.10">
    <property type="match status" value="1"/>
</dbReference>
<evidence type="ECO:0000256" key="3">
    <source>
        <dbReference type="ARBA" id="ARBA00023274"/>
    </source>
</evidence>
<keyword evidence="2" id="KW-0689">Ribosomal protein</keyword>
<evidence type="ECO:0000256" key="6">
    <source>
        <dbReference type="ARBA" id="ARBA00035527"/>
    </source>
</evidence>
<evidence type="ECO:0000256" key="2">
    <source>
        <dbReference type="ARBA" id="ARBA00022980"/>
    </source>
</evidence>
<accession>A0A452UGS8</accession>
<protein>
    <recommendedName>
        <fullName evidence="5">Large ribosomal subunit protein uL15</fullName>
    </recommendedName>
    <alternativeName>
        <fullName evidence="6">60S ribosomal protein L27a</fullName>
    </alternativeName>
</protein>
<evidence type="ECO:0000256" key="7">
    <source>
        <dbReference type="SAM" id="MobiDB-lite"/>
    </source>
</evidence>
<proteinExistence type="inferred from homology"/>